<keyword evidence="4" id="KW-1185">Reference proteome</keyword>
<dbReference type="PIRSF" id="PIRSF004553">
    <property type="entry name" value="CHP00095"/>
    <property type="match status" value="1"/>
</dbReference>
<dbReference type="CDD" id="cd02440">
    <property type="entry name" value="AdoMet_MTases"/>
    <property type="match status" value="1"/>
</dbReference>
<evidence type="ECO:0000313" key="4">
    <source>
        <dbReference type="Proteomes" id="UP000321820"/>
    </source>
</evidence>
<dbReference type="GO" id="GO:0052913">
    <property type="term" value="F:16S rRNA (guanine(966)-N(2))-methyltransferase activity"/>
    <property type="evidence" value="ECO:0007669"/>
    <property type="project" value="UniProtKB-EC"/>
</dbReference>
<dbReference type="PROSITE" id="PS00092">
    <property type="entry name" value="N6_MTASE"/>
    <property type="match status" value="1"/>
</dbReference>
<dbReference type="PANTHER" id="PTHR43542:SF1">
    <property type="entry name" value="METHYLTRANSFERASE"/>
    <property type="match status" value="1"/>
</dbReference>
<gene>
    <name evidence="3" type="primary">rsmD</name>
    <name evidence="3" type="ORF">FTW19_03370</name>
</gene>
<organism evidence="3 4">
    <name type="scientific">Terriglobus albidus</name>
    <dbReference type="NCBI Taxonomy" id="1592106"/>
    <lineage>
        <taxon>Bacteria</taxon>
        <taxon>Pseudomonadati</taxon>
        <taxon>Acidobacteriota</taxon>
        <taxon>Terriglobia</taxon>
        <taxon>Terriglobales</taxon>
        <taxon>Acidobacteriaceae</taxon>
        <taxon>Terriglobus</taxon>
    </lineage>
</organism>
<dbReference type="PANTHER" id="PTHR43542">
    <property type="entry name" value="METHYLTRANSFERASE"/>
    <property type="match status" value="1"/>
</dbReference>
<dbReference type="EMBL" id="CP042806">
    <property type="protein sequence ID" value="QEE27138.1"/>
    <property type="molecule type" value="Genomic_DNA"/>
</dbReference>
<sequence>MRIIGGKWRSRQIAAPKSEATRPTSDRLRETLFNVLGQDCTGLRVLDLYAGSGAVGLEALSRGARRVWFAEKSSPALATLRANLRTLGAEGAVVDNSGVSTLLSKLAKEKTAIDLIFLDPPWDMAQEYERTLAFLGSHEELLNDGARVVAEHRNKVELPERVGNLERTRVLKQGDASLSFYQWNDEGDRIS</sequence>
<dbReference type="InterPro" id="IPR002052">
    <property type="entry name" value="DNA_methylase_N6_adenine_CS"/>
</dbReference>
<dbReference type="AlphaFoldDB" id="A0A5B9E563"/>
<evidence type="ECO:0000256" key="1">
    <source>
        <dbReference type="ARBA" id="ARBA00022603"/>
    </source>
</evidence>
<proteinExistence type="predicted"/>
<accession>A0A5B9E563</accession>
<protein>
    <submittedName>
        <fullName evidence="3">16S rRNA (Guanine(966)-N(2))-methyltransferase RsmD</fullName>
        <ecNumber evidence="3">2.1.1.171</ecNumber>
    </submittedName>
</protein>
<dbReference type="InterPro" id="IPR004398">
    <property type="entry name" value="RNA_MeTrfase_RsmD"/>
</dbReference>
<name>A0A5B9E563_9BACT</name>
<evidence type="ECO:0000256" key="2">
    <source>
        <dbReference type="ARBA" id="ARBA00022679"/>
    </source>
</evidence>
<dbReference type="Pfam" id="PF03602">
    <property type="entry name" value="Cons_hypoth95"/>
    <property type="match status" value="1"/>
</dbReference>
<dbReference type="EC" id="2.1.1.171" evidence="3"/>
<dbReference type="RefSeq" id="WP_147646332.1">
    <property type="nucleotide sequence ID" value="NZ_CP042806.1"/>
</dbReference>
<dbReference type="InterPro" id="IPR029063">
    <property type="entry name" value="SAM-dependent_MTases_sf"/>
</dbReference>
<dbReference type="OrthoDB" id="9803017at2"/>
<dbReference type="NCBIfam" id="TIGR00095">
    <property type="entry name" value="16S rRNA (guanine(966)-N(2))-methyltransferase RsmD"/>
    <property type="match status" value="1"/>
</dbReference>
<evidence type="ECO:0000313" key="3">
    <source>
        <dbReference type="EMBL" id="QEE27138.1"/>
    </source>
</evidence>
<dbReference type="SUPFAM" id="SSF53335">
    <property type="entry name" value="S-adenosyl-L-methionine-dependent methyltransferases"/>
    <property type="match status" value="1"/>
</dbReference>
<dbReference type="GO" id="GO:0003676">
    <property type="term" value="F:nucleic acid binding"/>
    <property type="evidence" value="ECO:0007669"/>
    <property type="project" value="InterPro"/>
</dbReference>
<keyword evidence="1 3" id="KW-0489">Methyltransferase</keyword>
<reference evidence="3 4" key="1">
    <citation type="submission" date="2019-08" db="EMBL/GenBank/DDBJ databases">
        <title>Complete genome sequence of Terriglobus albidus strain ORNL.</title>
        <authorList>
            <person name="Podar M."/>
        </authorList>
    </citation>
    <scope>NUCLEOTIDE SEQUENCE [LARGE SCALE GENOMIC DNA]</scope>
    <source>
        <strain evidence="3 4">ORNL</strain>
    </source>
</reference>
<keyword evidence="2 3" id="KW-0808">Transferase</keyword>
<dbReference type="Proteomes" id="UP000321820">
    <property type="component" value="Chromosome"/>
</dbReference>
<dbReference type="Gene3D" id="3.40.50.150">
    <property type="entry name" value="Vaccinia Virus protein VP39"/>
    <property type="match status" value="1"/>
</dbReference>
<dbReference type="KEGG" id="talb:FTW19_03370"/>